<dbReference type="EMBL" id="LNYI01000023">
    <property type="protein sequence ID" value="KTD22653.1"/>
    <property type="molecule type" value="Genomic_DNA"/>
</dbReference>
<dbReference type="Pfam" id="PF06299">
    <property type="entry name" value="DUF1045"/>
    <property type="match status" value="1"/>
</dbReference>
<gene>
    <name evidence="1" type="ORF">Llan_1143</name>
</gene>
<evidence type="ECO:0000313" key="1">
    <source>
        <dbReference type="EMBL" id="KTD22653.1"/>
    </source>
</evidence>
<protein>
    <submittedName>
        <fullName evidence="1">Uncharacterized protein</fullName>
    </submittedName>
</protein>
<keyword evidence="2" id="KW-1185">Reference proteome</keyword>
<dbReference type="AlphaFoldDB" id="A0A0W0VRQ7"/>
<dbReference type="Gene3D" id="3.90.1140.10">
    <property type="entry name" value="Cyclic phosphodiesterase"/>
    <property type="match status" value="1"/>
</dbReference>
<dbReference type="Proteomes" id="UP000054869">
    <property type="component" value="Unassembled WGS sequence"/>
</dbReference>
<accession>A0A0W0VRQ7</accession>
<dbReference type="InterPro" id="IPR009389">
    <property type="entry name" value="DUF1045"/>
</dbReference>
<evidence type="ECO:0000313" key="2">
    <source>
        <dbReference type="Proteomes" id="UP000054869"/>
    </source>
</evidence>
<reference evidence="1 2" key="1">
    <citation type="submission" date="2015-11" db="EMBL/GenBank/DDBJ databases">
        <title>Genomic analysis of 38 Legionella species identifies large and diverse effector repertoires.</title>
        <authorList>
            <person name="Burstein D."/>
            <person name="Amaro F."/>
            <person name="Zusman T."/>
            <person name="Lifshitz Z."/>
            <person name="Cohen O."/>
            <person name="Gilbert J.A."/>
            <person name="Pupko T."/>
            <person name="Shuman H.A."/>
            <person name="Segal G."/>
        </authorList>
    </citation>
    <scope>NUCLEOTIDE SEQUENCE [LARGE SCALE GENOMIC DNA]</scope>
    <source>
        <strain evidence="1 2">ATCC 49751</strain>
    </source>
</reference>
<comment type="caution">
    <text evidence="1">The sequence shown here is derived from an EMBL/GenBank/DDBJ whole genome shotgun (WGS) entry which is preliminary data.</text>
</comment>
<dbReference type="eggNOG" id="COG1514">
    <property type="taxonomic scope" value="Bacteria"/>
</dbReference>
<organism evidence="1 2">
    <name type="scientific">Legionella lansingensis</name>
    <dbReference type="NCBI Taxonomy" id="45067"/>
    <lineage>
        <taxon>Bacteria</taxon>
        <taxon>Pseudomonadati</taxon>
        <taxon>Pseudomonadota</taxon>
        <taxon>Gammaproteobacteria</taxon>
        <taxon>Legionellales</taxon>
        <taxon>Legionellaceae</taxon>
        <taxon>Legionella</taxon>
    </lineage>
</organism>
<sequence length="201" mass="23013">MELVKRFNAFLDTNQILQQYHITPFLDHHPLHLTLYLARYHQNQLPKIIQRVAIIAKHSKALNLQTEKIEATPSMYTLLLIKKNTHLQKLSNRAVIRLMGLRDRYAAIPAWARNDPKRKKAFLRFGSPTVFEHFSPHFSLFKADGSSEEQNHHLQAVLEGLIAQFSKQESLEVNTKATIIAVGLADTQGQIVKEVASFPLE</sequence>
<name>A0A0W0VRQ7_9GAMM</name>
<proteinExistence type="predicted"/>
<dbReference type="PATRIC" id="fig|45067.4.peg.1196"/>